<dbReference type="EMBL" id="BMJJ01000005">
    <property type="protein sequence ID" value="GGD21538.1"/>
    <property type="molecule type" value="Genomic_DNA"/>
</dbReference>
<reference evidence="2" key="1">
    <citation type="journal article" date="2014" name="Int. J. Syst. Evol. Microbiol.">
        <title>Complete genome sequence of Corynebacterium casei LMG S-19264T (=DSM 44701T), isolated from a smear-ripened cheese.</title>
        <authorList>
            <consortium name="US DOE Joint Genome Institute (JGI-PGF)"/>
            <person name="Walter F."/>
            <person name="Albersmeier A."/>
            <person name="Kalinowski J."/>
            <person name="Ruckert C."/>
        </authorList>
    </citation>
    <scope>NUCLEOTIDE SEQUENCE</scope>
    <source>
        <strain evidence="2">CGMCC 1.15493</strain>
    </source>
</reference>
<dbReference type="AlphaFoldDB" id="A0A916XY87"/>
<reference evidence="2" key="2">
    <citation type="submission" date="2020-09" db="EMBL/GenBank/DDBJ databases">
        <authorList>
            <person name="Sun Q."/>
            <person name="Zhou Y."/>
        </authorList>
    </citation>
    <scope>NUCLEOTIDE SEQUENCE</scope>
    <source>
        <strain evidence="2">CGMCC 1.15493</strain>
    </source>
</reference>
<keyword evidence="3" id="KW-1185">Reference proteome</keyword>
<accession>A0A916XY87</accession>
<protein>
    <recommendedName>
        <fullName evidence="4">Hemin uptake protein HemP</fullName>
    </recommendedName>
</protein>
<dbReference type="Pfam" id="PF10636">
    <property type="entry name" value="hemP"/>
    <property type="match status" value="1"/>
</dbReference>
<dbReference type="RefSeq" id="WP_188851129.1">
    <property type="nucleotide sequence ID" value="NZ_BMJJ01000005.1"/>
</dbReference>
<gene>
    <name evidence="2" type="ORF">GCM10011335_25570</name>
</gene>
<comment type="caution">
    <text evidence="2">The sequence shown here is derived from an EMBL/GenBank/DDBJ whole genome shotgun (WGS) entry which is preliminary data.</text>
</comment>
<feature type="region of interest" description="Disordered" evidence="1">
    <location>
        <begin position="1"/>
        <end position="20"/>
    </location>
</feature>
<proteinExistence type="predicted"/>
<evidence type="ECO:0000256" key="1">
    <source>
        <dbReference type="SAM" id="MobiDB-lite"/>
    </source>
</evidence>
<name>A0A916XY87_9HYPH</name>
<evidence type="ECO:0008006" key="4">
    <source>
        <dbReference type="Google" id="ProtNLM"/>
    </source>
</evidence>
<dbReference type="Proteomes" id="UP000613160">
    <property type="component" value="Unassembled WGS sequence"/>
</dbReference>
<feature type="compositionally biased region" description="Basic and acidic residues" evidence="1">
    <location>
        <begin position="1"/>
        <end position="16"/>
    </location>
</feature>
<sequence>MNEPVDRRQRQERVPGREPVQLHPLRIVPASDLLGAEREVGLMHEGALYRLRLTRAGKLILTK</sequence>
<evidence type="ECO:0000313" key="2">
    <source>
        <dbReference type="EMBL" id="GGD21538.1"/>
    </source>
</evidence>
<dbReference type="Gene3D" id="2.10.70.10">
    <property type="entry name" value="Complement Module, domain 1"/>
    <property type="match status" value="1"/>
</dbReference>
<organism evidence="2 3">
    <name type="scientific">Aureimonas glaciei</name>
    <dbReference type="NCBI Taxonomy" id="1776957"/>
    <lineage>
        <taxon>Bacteria</taxon>
        <taxon>Pseudomonadati</taxon>
        <taxon>Pseudomonadota</taxon>
        <taxon>Alphaproteobacteria</taxon>
        <taxon>Hyphomicrobiales</taxon>
        <taxon>Aurantimonadaceae</taxon>
        <taxon>Aureimonas</taxon>
    </lineage>
</organism>
<dbReference type="InterPro" id="IPR019600">
    <property type="entry name" value="Hemin_uptake_protein_HemP"/>
</dbReference>
<evidence type="ECO:0000313" key="3">
    <source>
        <dbReference type="Proteomes" id="UP000613160"/>
    </source>
</evidence>